<evidence type="ECO:0000313" key="1">
    <source>
        <dbReference type="EMBL" id="MBB3769689.1"/>
    </source>
</evidence>
<dbReference type="AlphaFoldDB" id="A0A839Z249"/>
<dbReference type="RefSeq" id="WP_183187889.1">
    <property type="nucleotide sequence ID" value="NZ_JACICD010000001.1"/>
</dbReference>
<dbReference type="SUPFAM" id="SSF51182">
    <property type="entry name" value="RmlC-like cupins"/>
    <property type="match status" value="1"/>
</dbReference>
<protein>
    <submittedName>
        <fullName evidence="1">Uncharacterized protein</fullName>
    </submittedName>
</protein>
<dbReference type="Pfam" id="PF16867">
    <property type="entry name" value="DMSP_lyase"/>
    <property type="match status" value="1"/>
</dbReference>
<evidence type="ECO:0000313" key="2">
    <source>
        <dbReference type="Proteomes" id="UP000533469"/>
    </source>
</evidence>
<dbReference type="Proteomes" id="UP000533469">
    <property type="component" value="Unassembled WGS sequence"/>
</dbReference>
<dbReference type="InterPro" id="IPR011051">
    <property type="entry name" value="RmlC_Cupin_sf"/>
</dbReference>
<name>A0A839Z249_9HYPH</name>
<gene>
    <name evidence="1" type="ORF">FHS55_000275</name>
</gene>
<sequence length="201" mass="21692">MTVRNEALQAFLDACFFAYERAAQAPEARNSLAAIKVRLEAPAAPRATPGSRLPACDHLDAALDTAEAVPSVAGLIAAFRVLEPMLAWRRRPTHDDTASANFVDGHANAMIVGPGGVEEREDVWLGVSLLAPHVRYPDHDHAPEETYLVLSGGEFRHGESDWFAPGIGGSFYNVPAIRHAMRSGDAPLFALWALKVERSAA</sequence>
<keyword evidence="2" id="KW-1185">Reference proteome</keyword>
<dbReference type="EMBL" id="JACICD010000001">
    <property type="protein sequence ID" value="MBB3769689.1"/>
    <property type="molecule type" value="Genomic_DNA"/>
</dbReference>
<dbReference type="Gene3D" id="2.60.120.10">
    <property type="entry name" value="Jelly Rolls"/>
    <property type="match status" value="1"/>
</dbReference>
<dbReference type="GO" id="GO:0047869">
    <property type="term" value="F:dimethylpropiothetin dethiomethylase activity"/>
    <property type="evidence" value="ECO:0007669"/>
    <property type="project" value="InterPro"/>
</dbReference>
<dbReference type="InterPro" id="IPR014710">
    <property type="entry name" value="RmlC-like_jellyroll"/>
</dbReference>
<reference evidence="1 2" key="1">
    <citation type="submission" date="2020-08" db="EMBL/GenBank/DDBJ databases">
        <title>Genomic Encyclopedia of Type Strains, Phase IV (KMG-IV): sequencing the most valuable type-strain genomes for metagenomic binning, comparative biology and taxonomic classification.</title>
        <authorList>
            <person name="Goeker M."/>
        </authorList>
    </citation>
    <scope>NUCLEOTIDE SEQUENCE [LARGE SCALE GENOMIC DNA]</scope>
    <source>
        <strain evidence="1 2">DSM 5895</strain>
    </source>
</reference>
<comment type="caution">
    <text evidence="1">The sequence shown here is derived from an EMBL/GenBank/DDBJ whole genome shotgun (WGS) entry which is preliminary data.</text>
</comment>
<accession>A0A839Z249</accession>
<proteinExistence type="predicted"/>
<dbReference type="InterPro" id="IPR031723">
    <property type="entry name" value="DMSP_lyase"/>
</dbReference>
<organism evidence="1 2">
    <name type="scientific">Ancylobacter tetraedralis</name>
    <dbReference type="NCBI Taxonomy" id="217068"/>
    <lineage>
        <taxon>Bacteria</taxon>
        <taxon>Pseudomonadati</taxon>
        <taxon>Pseudomonadota</taxon>
        <taxon>Alphaproteobacteria</taxon>
        <taxon>Hyphomicrobiales</taxon>
        <taxon>Xanthobacteraceae</taxon>
        <taxon>Ancylobacter</taxon>
    </lineage>
</organism>